<accession>W6UB52</accession>
<protein>
    <submittedName>
        <fullName evidence="1">Uncharacterized protein</fullName>
    </submittedName>
</protein>
<dbReference type="RefSeq" id="XP_024349809.1">
    <property type="nucleotide sequence ID" value="XM_024495745.1"/>
</dbReference>
<evidence type="ECO:0000313" key="2">
    <source>
        <dbReference type="Proteomes" id="UP000019149"/>
    </source>
</evidence>
<keyword evidence="2" id="KW-1185">Reference proteome</keyword>
<name>W6UB52_ECHGR</name>
<dbReference type="CTD" id="36342211"/>
<dbReference type="Proteomes" id="UP000019149">
    <property type="component" value="Unassembled WGS sequence"/>
</dbReference>
<evidence type="ECO:0000313" key="1">
    <source>
        <dbReference type="EMBL" id="EUB58613.1"/>
    </source>
</evidence>
<dbReference type="KEGG" id="egl:EGR_06496"/>
<organism evidence="1 2">
    <name type="scientific">Echinococcus granulosus</name>
    <name type="common">Hydatid tapeworm</name>
    <dbReference type="NCBI Taxonomy" id="6210"/>
    <lineage>
        <taxon>Eukaryota</taxon>
        <taxon>Metazoa</taxon>
        <taxon>Spiralia</taxon>
        <taxon>Lophotrochozoa</taxon>
        <taxon>Platyhelminthes</taxon>
        <taxon>Cestoda</taxon>
        <taxon>Eucestoda</taxon>
        <taxon>Cyclophyllidea</taxon>
        <taxon>Taeniidae</taxon>
        <taxon>Echinococcus</taxon>
        <taxon>Echinococcus granulosus group</taxon>
    </lineage>
</organism>
<gene>
    <name evidence="1" type="ORF">EGR_06496</name>
</gene>
<dbReference type="AlphaFoldDB" id="W6UB52"/>
<dbReference type="EMBL" id="APAU02000058">
    <property type="protein sequence ID" value="EUB58613.1"/>
    <property type="molecule type" value="Genomic_DNA"/>
</dbReference>
<sequence>MYSLSRDIPPFSHAAKLKLEAAVFNTKKWGQHGCTILCVSNASPITQALVGKKIYENEDEEEHFNLLMALGLLAYFNIHQLIGNVDELASILHSTLFFK</sequence>
<dbReference type="GeneID" id="36342211"/>
<comment type="caution">
    <text evidence="1">The sequence shown here is derived from an EMBL/GenBank/DDBJ whole genome shotgun (WGS) entry which is preliminary data.</text>
</comment>
<proteinExistence type="predicted"/>
<reference evidence="1 2" key="1">
    <citation type="journal article" date="2013" name="Nat. Genet.">
        <title>The genome of the hydatid tapeworm Echinococcus granulosus.</title>
        <authorList>
            <person name="Zheng H."/>
            <person name="Zhang W."/>
            <person name="Zhang L."/>
            <person name="Zhang Z."/>
            <person name="Li J."/>
            <person name="Lu G."/>
            <person name="Zhu Y."/>
            <person name="Wang Y."/>
            <person name="Huang Y."/>
            <person name="Liu J."/>
            <person name="Kang H."/>
            <person name="Chen J."/>
            <person name="Wang L."/>
            <person name="Chen A."/>
            <person name="Yu S."/>
            <person name="Gao Z."/>
            <person name="Jin L."/>
            <person name="Gu W."/>
            <person name="Wang Z."/>
            <person name="Zhao L."/>
            <person name="Shi B."/>
            <person name="Wen H."/>
            <person name="Lin R."/>
            <person name="Jones M.K."/>
            <person name="Brejova B."/>
            <person name="Vinar T."/>
            <person name="Zhao G."/>
            <person name="McManus D.P."/>
            <person name="Chen Z."/>
            <person name="Zhou Y."/>
            <person name="Wang S."/>
        </authorList>
    </citation>
    <scope>NUCLEOTIDE SEQUENCE [LARGE SCALE GENOMIC DNA]</scope>
</reference>